<reference evidence="6 7" key="1">
    <citation type="journal article" date="2014" name="BMC Genomics">
        <title>Comparison of environmental and isolate Sulfobacillus genomes reveals diverse carbon, sulfur, nitrogen, and hydrogen metabolisms.</title>
        <authorList>
            <person name="Justice N.B."/>
            <person name="Norman A."/>
            <person name="Brown C.T."/>
            <person name="Singh A."/>
            <person name="Thomas B.C."/>
            <person name="Banfield J.F."/>
        </authorList>
    </citation>
    <scope>NUCLEOTIDE SEQUENCE [LARGE SCALE GENOMIC DNA]</scope>
    <source>
        <strain evidence="6">AMDSBA1</strain>
    </source>
</reference>
<feature type="transmembrane region" description="Helical" evidence="4">
    <location>
        <begin position="34"/>
        <end position="56"/>
    </location>
</feature>
<dbReference type="Pfam" id="PF00196">
    <property type="entry name" value="GerE"/>
    <property type="match status" value="1"/>
</dbReference>
<proteinExistence type="predicted"/>
<gene>
    <name evidence="6" type="ORF">C7B43_21260</name>
</gene>
<feature type="transmembrane region" description="Helical" evidence="4">
    <location>
        <begin position="12"/>
        <end position="28"/>
    </location>
</feature>
<dbReference type="InterPro" id="IPR000792">
    <property type="entry name" value="Tscrpt_reg_LuxR_C"/>
</dbReference>
<feature type="transmembrane region" description="Helical" evidence="4">
    <location>
        <begin position="63"/>
        <end position="83"/>
    </location>
</feature>
<comment type="caution">
    <text evidence="6">The sequence shown here is derived from an EMBL/GenBank/DDBJ whole genome shotgun (WGS) entry which is preliminary data.</text>
</comment>
<feature type="domain" description="HTH luxR-type" evidence="5">
    <location>
        <begin position="168"/>
        <end position="219"/>
    </location>
</feature>
<keyword evidence="4" id="KW-0812">Transmembrane</keyword>
<keyword evidence="2" id="KW-0238">DNA-binding</keyword>
<dbReference type="PRINTS" id="PR00038">
    <property type="entry name" value="HTHLUXR"/>
</dbReference>
<dbReference type="InterPro" id="IPR016032">
    <property type="entry name" value="Sig_transdc_resp-reg_C-effctor"/>
</dbReference>
<feature type="transmembrane region" description="Helical" evidence="4">
    <location>
        <begin position="144"/>
        <end position="164"/>
    </location>
</feature>
<dbReference type="EMBL" id="PXYT01000132">
    <property type="protein sequence ID" value="PSR21512.1"/>
    <property type="molecule type" value="Genomic_DNA"/>
</dbReference>
<evidence type="ECO:0000256" key="2">
    <source>
        <dbReference type="ARBA" id="ARBA00023125"/>
    </source>
</evidence>
<evidence type="ECO:0000256" key="4">
    <source>
        <dbReference type="SAM" id="Phobius"/>
    </source>
</evidence>
<feature type="transmembrane region" description="Helical" evidence="4">
    <location>
        <begin position="117"/>
        <end position="138"/>
    </location>
</feature>
<dbReference type="InterPro" id="IPR036388">
    <property type="entry name" value="WH-like_DNA-bd_sf"/>
</dbReference>
<evidence type="ECO:0000256" key="3">
    <source>
        <dbReference type="ARBA" id="ARBA00023163"/>
    </source>
</evidence>
<dbReference type="GO" id="GO:0006355">
    <property type="term" value="P:regulation of DNA-templated transcription"/>
    <property type="evidence" value="ECO:0007669"/>
    <property type="project" value="InterPro"/>
</dbReference>
<organism evidence="6 7">
    <name type="scientific">Sulfobacillus benefaciens</name>
    <dbReference type="NCBI Taxonomy" id="453960"/>
    <lineage>
        <taxon>Bacteria</taxon>
        <taxon>Bacillati</taxon>
        <taxon>Bacillota</taxon>
        <taxon>Clostridia</taxon>
        <taxon>Eubacteriales</taxon>
        <taxon>Clostridiales Family XVII. Incertae Sedis</taxon>
        <taxon>Sulfobacillus</taxon>
    </lineage>
</organism>
<evidence type="ECO:0000313" key="6">
    <source>
        <dbReference type="EMBL" id="PSR21512.1"/>
    </source>
</evidence>
<dbReference type="GO" id="GO:0003677">
    <property type="term" value="F:DNA binding"/>
    <property type="evidence" value="ECO:0007669"/>
    <property type="project" value="UniProtKB-KW"/>
</dbReference>
<dbReference type="AlphaFoldDB" id="A0A2T2WGZ4"/>
<dbReference type="Gene3D" id="1.10.10.10">
    <property type="entry name" value="Winged helix-like DNA-binding domain superfamily/Winged helix DNA-binding domain"/>
    <property type="match status" value="1"/>
</dbReference>
<protein>
    <submittedName>
        <fullName evidence="6">LuxR family transcriptional regulator</fullName>
    </submittedName>
</protein>
<feature type="transmembrane region" description="Helical" evidence="4">
    <location>
        <begin position="89"/>
        <end position="105"/>
    </location>
</feature>
<dbReference type="Proteomes" id="UP000242699">
    <property type="component" value="Unassembled WGS sequence"/>
</dbReference>
<keyword evidence="4" id="KW-0472">Membrane</keyword>
<evidence type="ECO:0000313" key="7">
    <source>
        <dbReference type="Proteomes" id="UP000242699"/>
    </source>
</evidence>
<evidence type="ECO:0000256" key="1">
    <source>
        <dbReference type="ARBA" id="ARBA00023015"/>
    </source>
</evidence>
<dbReference type="SMART" id="SM00421">
    <property type="entry name" value="HTH_LUXR"/>
    <property type="match status" value="1"/>
</dbReference>
<sequence length="219" mass="24501">MDSARVYRRGILLRGLTGIFLLWIWQHFPRLAWGHAWLIGSFVLLVDGLATLFYYQWPPHLSWAIRGTLVADGILGLAAVWAFSRSATTNAPVLLLLVVIEALAYQSTPRKVYSTGIYLLGATGILGLIPGPHMALPLLPWSRVVFWMGVNGLLWGSLWVLLGLPLRASLPDMRLTPREHEVYQLHHMGCSAAEIATQLQIEVSTVKTHLHHIHHKLSN</sequence>
<keyword evidence="1" id="KW-0805">Transcription regulation</keyword>
<keyword evidence="4" id="KW-1133">Transmembrane helix</keyword>
<accession>A0A2T2WGZ4</accession>
<dbReference type="PANTHER" id="PTHR44688">
    <property type="entry name" value="DNA-BINDING TRANSCRIPTIONAL ACTIVATOR DEVR_DOSR"/>
    <property type="match status" value="1"/>
</dbReference>
<dbReference type="SUPFAM" id="SSF46894">
    <property type="entry name" value="C-terminal effector domain of the bipartite response regulators"/>
    <property type="match status" value="1"/>
</dbReference>
<name>A0A2T2WGZ4_9FIRM</name>
<dbReference type="PANTHER" id="PTHR44688:SF16">
    <property type="entry name" value="DNA-BINDING TRANSCRIPTIONAL ACTIVATOR DEVR_DOSR"/>
    <property type="match status" value="1"/>
</dbReference>
<dbReference type="PROSITE" id="PS50043">
    <property type="entry name" value="HTH_LUXR_2"/>
    <property type="match status" value="1"/>
</dbReference>
<dbReference type="PROSITE" id="PS00622">
    <property type="entry name" value="HTH_LUXR_1"/>
    <property type="match status" value="1"/>
</dbReference>
<keyword evidence="3" id="KW-0804">Transcription</keyword>
<evidence type="ECO:0000259" key="5">
    <source>
        <dbReference type="PROSITE" id="PS50043"/>
    </source>
</evidence>